<dbReference type="NCBIfam" id="NF041278">
    <property type="entry name" value="CmcJ_NvfI_EfuI"/>
    <property type="match status" value="1"/>
</dbReference>
<dbReference type="AlphaFoldDB" id="A0A9W8TPI5"/>
<dbReference type="PANTHER" id="PTHR34598">
    <property type="entry name" value="BLL6449 PROTEIN"/>
    <property type="match status" value="1"/>
</dbReference>
<keyword evidence="3" id="KW-1185">Reference proteome</keyword>
<accession>A0A9W8TPI5</accession>
<dbReference type="Proteomes" id="UP001148614">
    <property type="component" value="Unassembled WGS sequence"/>
</dbReference>
<dbReference type="EMBL" id="JANPWZ010000207">
    <property type="protein sequence ID" value="KAJ3578498.1"/>
    <property type="molecule type" value="Genomic_DNA"/>
</dbReference>
<comment type="caution">
    <text evidence="2">The sequence shown here is derived from an EMBL/GenBank/DDBJ whole genome shotgun (WGS) entry which is preliminary data.</text>
</comment>
<comment type="similarity">
    <text evidence="1">Belongs to the asaB hydroxylase/desaturase family.</text>
</comment>
<gene>
    <name evidence="2" type="ORF">NPX13_g2072</name>
</gene>
<evidence type="ECO:0000313" key="2">
    <source>
        <dbReference type="EMBL" id="KAJ3578498.1"/>
    </source>
</evidence>
<organism evidence="2 3">
    <name type="scientific">Xylaria arbuscula</name>
    <dbReference type="NCBI Taxonomy" id="114810"/>
    <lineage>
        <taxon>Eukaryota</taxon>
        <taxon>Fungi</taxon>
        <taxon>Dikarya</taxon>
        <taxon>Ascomycota</taxon>
        <taxon>Pezizomycotina</taxon>
        <taxon>Sordariomycetes</taxon>
        <taxon>Xylariomycetidae</taxon>
        <taxon>Xylariales</taxon>
        <taxon>Xylariaceae</taxon>
        <taxon>Xylaria</taxon>
    </lineage>
</organism>
<reference evidence="2" key="1">
    <citation type="submission" date="2022-07" db="EMBL/GenBank/DDBJ databases">
        <title>Genome Sequence of Xylaria arbuscula.</title>
        <authorList>
            <person name="Buettner E."/>
        </authorList>
    </citation>
    <scope>NUCLEOTIDE SEQUENCE</scope>
    <source>
        <strain evidence="2">VT107</strain>
    </source>
</reference>
<dbReference type="InterPro" id="IPR044053">
    <property type="entry name" value="AsaB-like"/>
</dbReference>
<dbReference type="VEuPathDB" id="FungiDB:F4678DRAFT_272227"/>
<evidence type="ECO:0000256" key="1">
    <source>
        <dbReference type="ARBA" id="ARBA00023604"/>
    </source>
</evidence>
<dbReference type="PANTHER" id="PTHR34598:SF3">
    <property type="entry name" value="OXIDOREDUCTASE AN1597"/>
    <property type="match status" value="1"/>
</dbReference>
<name>A0A9W8TPI5_9PEZI</name>
<dbReference type="GO" id="GO:0016491">
    <property type="term" value="F:oxidoreductase activity"/>
    <property type="evidence" value="ECO:0007669"/>
    <property type="project" value="InterPro"/>
</dbReference>
<proteinExistence type="inferred from homology"/>
<protein>
    <submittedName>
        <fullName evidence="2">Uncharacterized protein</fullName>
    </submittedName>
</protein>
<sequence>MSPCARSPSGWPLASRPVACLLVRNKIHQVTVTDLRTVAKPSLEKQGFTWLNHSSKYIGDRTPFVRKDEDHGAVRDYLEETFGLVKAAVGAQSGCVYDWRIRENGVVYENGQPATDPKTSRYYLYAPIGDVHTDFSPRGALDRIRLHLSVQEMSDAKQNGLRTILINAWRPLKTVTNAPLAMCDRRTVLKSDIVPVDKVLAENVEEETCIRHSPSQKWYYLSEQRPEEMLLFVQ</sequence>
<evidence type="ECO:0000313" key="3">
    <source>
        <dbReference type="Proteomes" id="UP001148614"/>
    </source>
</evidence>